<gene>
    <name evidence="3" type="ORF">BS47DRAFT_1385755</name>
</gene>
<comment type="caution">
    <text evidence="3">The sequence shown here is derived from an EMBL/GenBank/DDBJ whole genome shotgun (WGS) entry which is preliminary data.</text>
</comment>
<evidence type="ECO:0000256" key="1">
    <source>
        <dbReference type="SAM" id="MobiDB-lite"/>
    </source>
</evidence>
<dbReference type="InterPro" id="IPR001810">
    <property type="entry name" value="F-box_dom"/>
</dbReference>
<dbReference type="InterPro" id="IPR036047">
    <property type="entry name" value="F-box-like_dom_sf"/>
</dbReference>
<name>A0A9P6DP60_9AGAM</name>
<feature type="compositionally biased region" description="Low complexity" evidence="1">
    <location>
        <begin position="333"/>
        <end position="344"/>
    </location>
</feature>
<dbReference type="AlphaFoldDB" id="A0A9P6DP60"/>
<evidence type="ECO:0000259" key="2">
    <source>
        <dbReference type="PROSITE" id="PS50181"/>
    </source>
</evidence>
<dbReference type="SUPFAM" id="SSF81383">
    <property type="entry name" value="F-box domain"/>
    <property type="match status" value="1"/>
</dbReference>
<keyword evidence="4" id="KW-1185">Reference proteome</keyword>
<dbReference type="Proteomes" id="UP000886523">
    <property type="component" value="Unassembled WGS sequence"/>
</dbReference>
<feature type="region of interest" description="Disordered" evidence="1">
    <location>
        <begin position="333"/>
        <end position="370"/>
    </location>
</feature>
<accession>A0A9P6DP60</accession>
<evidence type="ECO:0000313" key="4">
    <source>
        <dbReference type="Proteomes" id="UP000886523"/>
    </source>
</evidence>
<dbReference type="EMBL" id="MU129131">
    <property type="protein sequence ID" value="KAF9505943.1"/>
    <property type="molecule type" value="Genomic_DNA"/>
</dbReference>
<reference evidence="3" key="1">
    <citation type="journal article" date="2020" name="Nat. Commun.">
        <title>Large-scale genome sequencing of mycorrhizal fungi provides insights into the early evolution of symbiotic traits.</title>
        <authorList>
            <person name="Miyauchi S."/>
            <person name="Kiss E."/>
            <person name="Kuo A."/>
            <person name="Drula E."/>
            <person name="Kohler A."/>
            <person name="Sanchez-Garcia M."/>
            <person name="Morin E."/>
            <person name="Andreopoulos B."/>
            <person name="Barry K.W."/>
            <person name="Bonito G."/>
            <person name="Buee M."/>
            <person name="Carver A."/>
            <person name="Chen C."/>
            <person name="Cichocki N."/>
            <person name="Clum A."/>
            <person name="Culley D."/>
            <person name="Crous P.W."/>
            <person name="Fauchery L."/>
            <person name="Girlanda M."/>
            <person name="Hayes R.D."/>
            <person name="Keri Z."/>
            <person name="LaButti K."/>
            <person name="Lipzen A."/>
            <person name="Lombard V."/>
            <person name="Magnuson J."/>
            <person name="Maillard F."/>
            <person name="Murat C."/>
            <person name="Nolan M."/>
            <person name="Ohm R.A."/>
            <person name="Pangilinan J."/>
            <person name="Pereira M.F."/>
            <person name="Perotto S."/>
            <person name="Peter M."/>
            <person name="Pfister S."/>
            <person name="Riley R."/>
            <person name="Sitrit Y."/>
            <person name="Stielow J.B."/>
            <person name="Szollosi G."/>
            <person name="Zifcakova L."/>
            <person name="Stursova M."/>
            <person name="Spatafora J.W."/>
            <person name="Tedersoo L."/>
            <person name="Vaario L.M."/>
            <person name="Yamada A."/>
            <person name="Yan M."/>
            <person name="Wang P."/>
            <person name="Xu J."/>
            <person name="Bruns T."/>
            <person name="Baldrian P."/>
            <person name="Vilgalys R."/>
            <person name="Dunand C."/>
            <person name="Henrissat B."/>
            <person name="Grigoriev I.V."/>
            <person name="Hibbett D."/>
            <person name="Nagy L.G."/>
            <person name="Martin F.M."/>
        </authorList>
    </citation>
    <scope>NUCLEOTIDE SEQUENCE</scope>
    <source>
        <strain evidence="3">UP504</strain>
    </source>
</reference>
<protein>
    <recommendedName>
        <fullName evidence="2">F-box domain-containing protein</fullName>
    </recommendedName>
</protein>
<organism evidence="3 4">
    <name type="scientific">Hydnum rufescens UP504</name>
    <dbReference type="NCBI Taxonomy" id="1448309"/>
    <lineage>
        <taxon>Eukaryota</taxon>
        <taxon>Fungi</taxon>
        <taxon>Dikarya</taxon>
        <taxon>Basidiomycota</taxon>
        <taxon>Agaricomycotina</taxon>
        <taxon>Agaricomycetes</taxon>
        <taxon>Cantharellales</taxon>
        <taxon>Hydnaceae</taxon>
        <taxon>Hydnum</taxon>
    </lineage>
</organism>
<evidence type="ECO:0000313" key="3">
    <source>
        <dbReference type="EMBL" id="KAF9505943.1"/>
    </source>
</evidence>
<dbReference type="SMART" id="SM00256">
    <property type="entry name" value="FBOX"/>
    <property type="match status" value="1"/>
</dbReference>
<dbReference type="OrthoDB" id="3270827at2759"/>
<dbReference type="PROSITE" id="PS50181">
    <property type="entry name" value="FBOX"/>
    <property type="match status" value="1"/>
</dbReference>
<dbReference type="Gene3D" id="1.20.1280.50">
    <property type="match status" value="1"/>
</dbReference>
<proteinExistence type="predicted"/>
<sequence>MDVSRLPIEILLKVFKYLDGRDLVRCLKVCNTWKHCIDESSAARYPIRLAKHGYKDGPHTQNGPYSSTSSRLKALEDHINRWKSLDWIEERIRLPDGDGFGWWGELVGEILAFSNPTTIALIELPSRIRQTPLRTWVHENDFEIFSSAIDPTQDLLALVEANSPHPRASDIIRLMCMPRNLDNDHYHFGAMGDTIALLDSDLGQLVIWNWWTGELICTKPLQADVTGFLLIGPRTILLPWSSEKEPVCKALALYEIAQNKYLHMIVALELPRCIVLTGMEHSLQMEFFLSHSGRLNQMPSGPVPFDSSEGSRHVWIDDSKNLAVLDFTPNLAAASPDSSKSQSSTLASRRKTNCKDHPEPHADNYESPFHAKGTSLPYHGVKRKVGPPIAQATTMFIDNEHIVLSSRDDDGPVLIILTL</sequence>
<feature type="compositionally biased region" description="Basic and acidic residues" evidence="1">
    <location>
        <begin position="353"/>
        <end position="364"/>
    </location>
</feature>
<feature type="domain" description="F-box" evidence="2">
    <location>
        <begin position="1"/>
        <end position="49"/>
    </location>
</feature>
<dbReference type="CDD" id="cd09917">
    <property type="entry name" value="F-box_SF"/>
    <property type="match status" value="1"/>
</dbReference>
<dbReference type="Pfam" id="PF12937">
    <property type="entry name" value="F-box-like"/>
    <property type="match status" value="1"/>
</dbReference>